<proteinExistence type="predicted"/>
<dbReference type="InterPro" id="IPR012660">
    <property type="entry name" value="YiiD_C"/>
</dbReference>
<dbReference type="InterPro" id="IPR029069">
    <property type="entry name" value="HotDog_dom_sf"/>
</dbReference>
<evidence type="ECO:0000259" key="1">
    <source>
        <dbReference type="Pfam" id="PF09500"/>
    </source>
</evidence>
<sequence>MTEKEFEKSLYNKIPLTKVMNFNVLEFTPYKVRISAKLEPNKNHMGIAFAGSINTLMTVCAWSISYINIKEIDANARLVLQKSSINYLVPIKNDFIAECVLLNDEDRNNFLKTYNEHGKAKLNLKVYCYDGENLAAKFEGKYVALKNI</sequence>
<keyword evidence="3" id="KW-1185">Reference proteome</keyword>
<dbReference type="SUPFAM" id="SSF54637">
    <property type="entry name" value="Thioesterase/thiol ester dehydrase-isomerase"/>
    <property type="match status" value="1"/>
</dbReference>
<name>A0ABT4CVM9_9CLOT</name>
<dbReference type="EMBL" id="JAPQER010000001">
    <property type="protein sequence ID" value="MCY6483031.1"/>
    <property type="molecule type" value="Genomic_DNA"/>
</dbReference>
<accession>A0ABT4CVM9</accession>
<dbReference type="Pfam" id="PF09500">
    <property type="entry name" value="YiiD_C"/>
    <property type="match status" value="1"/>
</dbReference>
<comment type="caution">
    <text evidence="2">The sequence shown here is derived from an EMBL/GenBank/DDBJ whole genome shotgun (WGS) entry which is preliminary data.</text>
</comment>
<dbReference type="Proteomes" id="UP001078443">
    <property type="component" value="Unassembled WGS sequence"/>
</dbReference>
<protein>
    <submittedName>
        <fullName evidence="2">YiiD C-terminal domain-containing protein</fullName>
    </submittedName>
</protein>
<dbReference type="Gene3D" id="3.10.129.10">
    <property type="entry name" value="Hotdog Thioesterase"/>
    <property type="match status" value="1"/>
</dbReference>
<evidence type="ECO:0000313" key="2">
    <source>
        <dbReference type="EMBL" id="MCY6483031.1"/>
    </source>
</evidence>
<organism evidence="2 3">
    <name type="scientific">Clostridium aestuarii</name>
    <dbReference type="NCBI Taxonomy" id="338193"/>
    <lineage>
        <taxon>Bacteria</taxon>
        <taxon>Bacillati</taxon>
        <taxon>Bacillota</taxon>
        <taxon>Clostridia</taxon>
        <taxon>Eubacteriales</taxon>
        <taxon>Clostridiaceae</taxon>
        <taxon>Clostridium</taxon>
    </lineage>
</organism>
<reference evidence="2" key="1">
    <citation type="submission" date="2022-12" db="EMBL/GenBank/DDBJ databases">
        <authorList>
            <person name="Wang J."/>
        </authorList>
    </citation>
    <scope>NUCLEOTIDE SEQUENCE</scope>
    <source>
        <strain evidence="2">HY-45-18</strain>
    </source>
</reference>
<dbReference type="NCBIfam" id="TIGR02447">
    <property type="entry name" value="yiiD_Cterm"/>
    <property type="match status" value="1"/>
</dbReference>
<gene>
    <name evidence="2" type="ORF">OW763_01520</name>
</gene>
<evidence type="ECO:0000313" key="3">
    <source>
        <dbReference type="Proteomes" id="UP001078443"/>
    </source>
</evidence>
<dbReference type="RefSeq" id="WP_268039297.1">
    <property type="nucleotide sequence ID" value="NZ_JAPQER010000001.1"/>
</dbReference>
<feature type="domain" description="Thioesterase putative" evidence="1">
    <location>
        <begin position="4"/>
        <end position="145"/>
    </location>
</feature>